<dbReference type="GO" id="GO:0051959">
    <property type="term" value="F:dynein light intermediate chain binding"/>
    <property type="evidence" value="ECO:0007669"/>
    <property type="project" value="InterPro"/>
</dbReference>
<dbReference type="PANTHER" id="PTHR22878:SF71">
    <property type="entry name" value="DYNEIN, AXONEMAL, HEAVY CHAIN 3"/>
    <property type="match status" value="1"/>
</dbReference>
<dbReference type="AlphaFoldDB" id="A0A448WGX2"/>
<organism evidence="1 2">
    <name type="scientific">Protopolystoma xenopodis</name>
    <dbReference type="NCBI Taxonomy" id="117903"/>
    <lineage>
        <taxon>Eukaryota</taxon>
        <taxon>Metazoa</taxon>
        <taxon>Spiralia</taxon>
        <taxon>Lophotrochozoa</taxon>
        <taxon>Platyhelminthes</taxon>
        <taxon>Monogenea</taxon>
        <taxon>Polyopisthocotylea</taxon>
        <taxon>Polystomatidea</taxon>
        <taxon>Polystomatidae</taxon>
        <taxon>Protopolystoma</taxon>
    </lineage>
</organism>
<keyword evidence="2" id="KW-1185">Reference proteome</keyword>
<comment type="caution">
    <text evidence="1">The sequence shown here is derived from an EMBL/GenBank/DDBJ whole genome shotgun (WGS) entry which is preliminary data.</text>
</comment>
<dbReference type="EMBL" id="CAAALY010011829">
    <property type="protein sequence ID" value="VEL11453.1"/>
    <property type="molecule type" value="Genomic_DNA"/>
</dbReference>
<sequence length="70" mass="7873">MNFAARRFMAAMGPPGGGRNDITSRFTRHTNVLGLNEFDDTTMMRIFSTVADIHFQRGFEACFSRLGKVV</sequence>
<protein>
    <submittedName>
        <fullName evidence="1">Uncharacterized protein</fullName>
    </submittedName>
</protein>
<dbReference type="GO" id="GO:0030286">
    <property type="term" value="C:dynein complex"/>
    <property type="evidence" value="ECO:0007669"/>
    <property type="project" value="InterPro"/>
</dbReference>
<accession>A0A448WGX2</accession>
<dbReference type="GO" id="GO:0007018">
    <property type="term" value="P:microtubule-based movement"/>
    <property type="evidence" value="ECO:0007669"/>
    <property type="project" value="InterPro"/>
</dbReference>
<dbReference type="InterPro" id="IPR026983">
    <property type="entry name" value="DHC"/>
</dbReference>
<dbReference type="Pfam" id="PF12775">
    <property type="entry name" value="AAA_7"/>
    <property type="match status" value="1"/>
</dbReference>
<proteinExistence type="predicted"/>
<dbReference type="OrthoDB" id="5593012at2759"/>
<gene>
    <name evidence="1" type="ORF">PXEA_LOCUS4893</name>
</gene>
<dbReference type="Gene3D" id="3.40.50.300">
    <property type="entry name" value="P-loop containing nucleotide triphosphate hydrolases"/>
    <property type="match status" value="1"/>
</dbReference>
<reference evidence="1" key="1">
    <citation type="submission" date="2018-11" db="EMBL/GenBank/DDBJ databases">
        <authorList>
            <consortium name="Pathogen Informatics"/>
        </authorList>
    </citation>
    <scope>NUCLEOTIDE SEQUENCE</scope>
</reference>
<dbReference type="PANTHER" id="PTHR22878">
    <property type="entry name" value="DYNEIN HEAVY CHAIN 6, AXONEMAL-LIKE-RELATED"/>
    <property type="match status" value="1"/>
</dbReference>
<evidence type="ECO:0000313" key="2">
    <source>
        <dbReference type="Proteomes" id="UP000784294"/>
    </source>
</evidence>
<dbReference type="GO" id="GO:0045505">
    <property type="term" value="F:dynein intermediate chain binding"/>
    <property type="evidence" value="ECO:0007669"/>
    <property type="project" value="InterPro"/>
</dbReference>
<dbReference type="InterPro" id="IPR027417">
    <property type="entry name" value="P-loop_NTPase"/>
</dbReference>
<dbReference type="Proteomes" id="UP000784294">
    <property type="component" value="Unassembled WGS sequence"/>
</dbReference>
<evidence type="ECO:0000313" key="1">
    <source>
        <dbReference type="EMBL" id="VEL11453.1"/>
    </source>
</evidence>
<dbReference type="Gene3D" id="1.20.920.30">
    <property type="match status" value="1"/>
</dbReference>
<name>A0A448WGX2_9PLAT</name>